<dbReference type="RefSeq" id="WP_053950779.1">
    <property type="nucleotide sequence ID" value="NZ_CP010552.1"/>
</dbReference>
<accession>A0A0M4PLZ2</accession>
<organism evidence="1 2">
    <name type="scientific">Candidatus Thioglobus autotrophicus</name>
    <dbReference type="NCBI Taxonomy" id="1705394"/>
    <lineage>
        <taxon>Bacteria</taxon>
        <taxon>Pseudomonadati</taxon>
        <taxon>Pseudomonadota</taxon>
        <taxon>Gammaproteobacteria</taxon>
        <taxon>Candidatus Pseudothioglobaceae</taxon>
        <taxon>Candidatus Thioglobus</taxon>
    </lineage>
</organism>
<reference evidence="1 2" key="1">
    <citation type="journal article" date="2015" name="Genome Announc.">
        <title>Genome Sequence of 'Candidatus Thioglobus autotrophica' Strain EF1, a Chemoautotroph from the SUP05 Clade of Marine Gammaproteobacteria.</title>
        <authorList>
            <person name="Shah V."/>
            <person name="Morris R.M."/>
        </authorList>
    </citation>
    <scope>NUCLEOTIDE SEQUENCE [LARGE SCALE GENOMIC DNA]</scope>
    <source>
        <strain evidence="1 2">EF1</strain>
    </source>
</reference>
<protein>
    <submittedName>
        <fullName evidence="1">Uncharacterized protein</fullName>
    </submittedName>
</protein>
<dbReference type="EMBL" id="CP010552">
    <property type="protein sequence ID" value="ALE51867.1"/>
    <property type="molecule type" value="Genomic_DNA"/>
</dbReference>
<dbReference type="Proteomes" id="UP000058020">
    <property type="component" value="Chromosome"/>
</dbReference>
<dbReference type="KEGG" id="tho:SP60_00490"/>
<evidence type="ECO:0000313" key="2">
    <source>
        <dbReference type="Proteomes" id="UP000058020"/>
    </source>
</evidence>
<keyword evidence="2" id="KW-1185">Reference proteome</keyword>
<name>A0A0M4PLZ2_9GAMM</name>
<dbReference type="AlphaFoldDB" id="A0A0M4PLZ2"/>
<sequence length="138" mass="15581">MTTLRSRYLSALDIPEYLHLGKNTEELASQLVKVQCLVVETECAESMCQSGVAQDFLYKMLLAIGLDKQDIICIQSPANQVPQVLSKYKAQVVLVMDAQVPLAHDNMFVIHHPSDILKNEQLKREAWEVLKKVKACLQ</sequence>
<gene>
    <name evidence="1" type="ORF">SP60_00490</name>
</gene>
<proteinExistence type="predicted"/>
<dbReference type="OrthoDB" id="9786448at2"/>
<dbReference type="STRING" id="1705394.SP60_00490"/>
<evidence type="ECO:0000313" key="1">
    <source>
        <dbReference type="EMBL" id="ALE51867.1"/>
    </source>
</evidence>